<accession>H6QUL8</accession>
<dbReference type="InParanoid" id="H6QUL8"/>
<organism evidence="1 2">
    <name type="scientific">Puccinia graminis f. sp. tritici (strain CRL 75-36-700-3 / race SCCL)</name>
    <name type="common">Black stem rust fungus</name>
    <dbReference type="NCBI Taxonomy" id="418459"/>
    <lineage>
        <taxon>Eukaryota</taxon>
        <taxon>Fungi</taxon>
        <taxon>Dikarya</taxon>
        <taxon>Basidiomycota</taxon>
        <taxon>Pucciniomycotina</taxon>
        <taxon>Pucciniomycetes</taxon>
        <taxon>Pucciniales</taxon>
        <taxon>Pucciniaceae</taxon>
        <taxon>Puccinia</taxon>
    </lineage>
</organism>
<proteinExistence type="predicted"/>
<evidence type="ECO:0000313" key="2">
    <source>
        <dbReference type="Proteomes" id="UP000008783"/>
    </source>
</evidence>
<dbReference type="OrthoDB" id="10264378at2759"/>
<dbReference type="VEuPathDB" id="FungiDB:PGTG_22459"/>
<dbReference type="KEGG" id="pgr:PGTG_22459"/>
<evidence type="ECO:0000313" key="1">
    <source>
        <dbReference type="EMBL" id="EHS64734.1"/>
    </source>
</evidence>
<dbReference type="EMBL" id="DS178346">
    <property type="protein sequence ID" value="EHS64734.1"/>
    <property type="molecule type" value="Genomic_DNA"/>
</dbReference>
<sequence length="125" mass="13878">MANLVHPEQSSKRQPNFESLGGVGLLAKVRPGIQQTWCAFDLGPERLLEHQLCVDFFQKNILGPLQQSALVKEGLARILVFVVKEGLVGILVFFVKEGLAEILVFVPSYFNFVRASASVGYFRLS</sequence>
<protein>
    <submittedName>
        <fullName evidence="1">Uncharacterized protein</fullName>
    </submittedName>
</protein>
<keyword evidence="2" id="KW-1185">Reference proteome</keyword>
<gene>
    <name evidence="1" type="ORF">PGTG_22459</name>
</gene>
<name>H6QUL8_PUCGT</name>
<dbReference type="RefSeq" id="XP_003888798.1">
    <property type="nucleotide sequence ID" value="XM_003888749.1"/>
</dbReference>
<dbReference type="STRING" id="418459.H6QUL8"/>
<dbReference type="GeneID" id="13541608"/>
<dbReference type="HOGENOM" id="CLU_1993749_0_0_1"/>
<dbReference type="Proteomes" id="UP000008783">
    <property type="component" value="Unassembled WGS sequence"/>
</dbReference>
<reference evidence="2" key="1">
    <citation type="journal article" date="2011" name="Proc. Natl. Acad. Sci. U.S.A.">
        <title>Obligate biotrophy features unraveled by the genomic analysis of rust fungi.</title>
        <authorList>
            <person name="Duplessis S."/>
            <person name="Cuomo C.A."/>
            <person name="Lin Y.-C."/>
            <person name="Aerts A."/>
            <person name="Tisserant E."/>
            <person name="Veneault-Fourrey C."/>
            <person name="Joly D.L."/>
            <person name="Hacquard S."/>
            <person name="Amselem J."/>
            <person name="Cantarel B.L."/>
            <person name="Chiu R."/>
            <person name="Coutinho P.M."/>
            <person name="Feau N."/>
            <person name="Field M."/>
            <person name="Frey P."/>
            <person name="Gelhaye E."/>
            <person name="Goldberg J."/>
            <person name="Grabherr M.G."/>
            <person name="Kodira C.D."/>
            <person name="Kohler A."/>
            <person name="Kuees U."/>
            <person name="Lindquist E.A."/>
            <person name="Lucas S.M."/>
            <person name="Mago R."/>
            <person name="Mauceli E."/>
            <person name="Morin E."/>
            <person name="Murat C."/>
            <person name="Pangilinan J.L."/>
            <person name="Park R."/>
            <person name="Pearson M."/>
            <person name="Quesneville H."/>
            <person name="Rouhier N."/>
            <person name="Sakthikumar S."/>
            <person name="Salamov A.A."/>
            <person name="Schmutz J."/>
            <person name="Selles B."/>
            <person name="Shapiro H."/>
            <person name="Tanguay P."/>
            <person name="Tuskan G.A."/>
            <person name="Henrissat B."/>
            <person name="Van de Peer Y."/>
            <person name="Rouze P."/>
            <person name="Ellis J.G."/>
            <person name="Dodds P.N."/>
            <person name="Schein J.E."/>
            <person name="Zhong S."/>
            <person name="Hamelin R.C."/>
            <person name="Grigoriev I.V."/>
            <person name="Szabo L.J."/>
            <person name="Martin F."/>
        </authorList>
    </citation>
    <scope>NUCLEOTIDE SEQUENCE [LARGE SCALE GENOMIC DNA]</scope>
    <source>
        <strain evidence="2">CRL 75-36-700-3 / race SCCL</strain>
    </source>
</reference>
<dbReference type="AlphaFoldDB" id="H6QUL8"/>